<evidence type="ECO:0000256" key="1">
    <source>
        <dbReference type="SAM" id="SignalP"/>
    </source>
</evidence>
<keyword evidence="1" id="KW-0732">Signal</keyword>
<evidence type="ECO:0000259" key="2">
    <source>
        <dbReference type="Pfam" id="PF13609"/>
    </source>
</evidence>
<dbReference type="Pfam" id="PF13609">
    <property type="entry name" value="Porin_4"/>
    <property type="match status" value="1"/>
</dbReference>
<comment type="caution">
    <text evidence="3">The sequence shown here is derived from an EMBL/GenBank/DDBJ whole genome shotgun (WGS) entry which is preliminary data.</text>
</comment>
<dbReference type="Proteomes" id="UP001285263">
    <property type="component" value="Unassembled WGS sequence"/>
</dbReference>
<dbReference type="InterPro" id="IPR023614">
    <property type="entry name" value="Porin_dom_sf"/>
</dbReference>
<gene>
    <name evidence="3" type="ORF">SNE35_04110</name>
</gene>
<feature type="domain" description="Porin" evidence="2">
    <location>
        <begin position="11"/>
        <end position="318"/>
    </location>
</feature>
<keyword evidence="4" id="KW-1185">Reference proteome</keyword>
<proteinExistence type="predicted"/>
<evidence type="ECO:0000313" key="3">
    <source>
        <dbReference type="EMBL" id="MDY0743672.1"/>
    </source>
</evidence>
<feature type="chain" id="PRO_5045529853" evidence="1">
    <location>
        <begin position="23"/>
        <end position="401"/>
    </location>
</feature>
<dbReference type="SUPFAM" id="SSF56935">
    <property type="entry name" value="Porins"/>
    <property type="match status" value="1"/>
</dbReference>
<organism evidence="3 4">
    <name type="scientific">Roseateles agri</name>
    <dbReference type="NCBI Taxonomy" id="3098619"/>
    <lineage>
        <taxon>Bacteria</taxon>
        <taxon>Pseudomonadati</taxon>
        <taxon>Pseudomonadota</taxon>
        <taxon>Betaproteobacteria</taxon>
        <taxon>Burkholderiales</taxon>
        <taxon>Sphaerotilaceae</taxon>
        <taxon>Roseateles</taxon>
    </lineage>
</organism>
<accession>A0ABU5DBL9</accession>
<dbReference type="EMBL" id="JAXCLA010000001">
    <property type="protein sequence ID" value="MDY0743672.1"/>
    <property type="molecule type" value="Genomic_DNA"/>
</dbReference>
<feature type="signal peptide" evidence="1">
    <location>
        <begin position="1"/>
        <end position="22"/>
    </location>
</feature>
<reference evidence="3 4" key="1">
    <citation type="submission" date="2023-11" db="EMBL/GenBank/DDBJ databases">
        <title>Paucibacter sp. nov., isolated from fresh soil in Korea.</title>
        <authorList>
            <person name="Le N.T.T."/>
        </authorList>
    </citation>
    <scope>NUCLEOTIDE SEQUENCE [LARGE SCALE GENOMIC DNA]</scope>
    <source>
        <strain evidence="3 4">R3-3</strain>
    </source>
</reference>
<name>A0ABU5DBL9_9BURK</name>
<protein>
    <submittedName>
        <fullName evidence="3">Porin</fullName>
    </submittedName>
</protein>
<sequence length="401" mass="42873">MNGKRKAVVLATLVFCSLAAQAQQKADQIFSLSGFGTLGVVGTDGDGAQYLIPGQVRGADKSWSGEVDSKLGVQLGAKFNSMFSATVQVLSKQDGEGRFTPGVEWAFAKMQATPGLALRLGRMGAPLFAVSDVRDVGYANTWLRPPIDVYGQVPISHFDGGDLTWQTSLGGRTLTLQGLAGHSSSKVGRVKVDIDSMLGINATYELMDGLTLRLGHVTGKLSVRSASLDQLVGLLRQTPFAGVGDQLDAHDKRASFSGLGLNYDQGDWIAIAEYTKRKTQSFIPDTTGWYVTLGYRVGQFTPYATLSQQKTDNSNVDNTIPPSVVVASLPLAAVVDATTAAQSTPQKTAALGVRWDAWRNVAVKAQWDSIKPTGGGQFHVTDAAFDDKRVNVYSLAVDFVF</sequence>
<dbReference type="InterPro" id="IPR033900">
    <property type="entry name" value="Gram_neg_porin_domain"/>
</dbReference>
<evidence type="ECO:0000313" key="4">
    <source>
        <dbReference type="Proteomes" id="UP001285263"/>
    </source>
</evidence>
<dbReference type="Gene3D" id="2.40.160.10">
    <property type="entry name" value="Porin"/>
    <property type="match status" value="1"/>
</dbReference>
<dbReference type="RefSeq" id="WP_320421569.1">
    <property type="nucleotide sequence ID" value="NZ_JAXCLA010000001.1"/>
</dbReference>